<feature type="transmembrane region" description="Helical" evidence="1">
    <location>
        <begin position="12"/>
        <end position="32"/>
    </location>
</feature>
<dbReference type="AlphaFoldDB" id="A0A1X7DUT4"/>
<dbReference type="Proteomes" id="UP000192911">
    <property type="component" value="Unassembled WGS sequence"/>
</dbReference>
<evidence type="ECO:0000256" key="1">
    <source>
        <dbReference type="SAM" id="Phobius"/>
    </source>
</evidence>
<reference evidence="3" key="1">
    <citation type="submission" date="2017-04" db="EMBL/GenBank/DDBJ databases">
        <authorList>
            <person name="Varghese N."/>
            <person name="Submissions S."/>
        </authorList>
    </citation>
    <scope>NUCLEOTIDE SEQUENCE [LARGE SCALE GENOMIC DNA]</scope>
    <source>
        <strain evidence="3">Ballard 720</strain>
    </source>
</reference>
<dbReference type="PANTHER" id="PTHR34219">
    <property type="entry name" value="IRON-REGULATED INNER MEMBRANE PROTEIN-RELATED"/>
    <property type="match status" value="1"/>
</dbReference>
<feature type="transmembrane region" description="Helical" evidence="1">
    <location>
        <begin position="209"/>
        <end position="229"/>
    </location>
</feature>
<sequence>MRPLLVRLHRWFGLATAAFLFVAGLTGAIIAWDHELDAALNPTFYRAATRGAPLPPLELARRIEANDPRLMVSYLPLQVEAGNTLIVSVTPRVDPRTGRPYVLGFTQVAVDPATAAVQGRREWGALSLNRLDLLPFVYKLHYSLHLPILRGIDLGTWLMGLVGIVWMFDGMVALVLAFPSAKSWRKSFAFRLRRGGHALVFDLHRSGGVWVWGLLLVLAVTSVSMNLSAPVVRPLVSLLSPLSATPFTNPAGREPLGPVETALSRERIAEMAVAAGRDEGLKEAPGAIFFVPTLAAYGVGYFGAGNEHGDIGLGNAWLYWDARTGALVGRQIPGKGSPGDLFMQAQFPLHSGRIAGMAGRVIISAMGIVVAMLSLTGVLIWLKKARARRRAAPALSPSRSPIRT</sequence>
<protein>
    <submittedName>
        <fullName evidence="2">Uncharacterized iron-regulated membrane protein</fullName>
    </submittedName>
</protein>
<keyword evidence="1" id="KW-1133">Transmembrane helix</keyword>
<dbReference type="RefSeq" id="WP_085226550.1">
    <property type="nucleotide sequence ID" value="NZ_BSQD01000005.1"/>
</dbReference>
<name>A0A1X7DUT4_TRICW</name>
<proteinExistence type="predicted"/>
<keyword evidence="1" id="KW-0472">Membrane</keyword>
<feature type="transmembrane region" description="Helical" evidence="1">
    <location>
        <begin position="361"/>
        <end position="382"/>
    </location>
</feature>
<dbReference type="PANTHER" id="PTHR34219:SF5">
    <property type="entry name" value="BLR4505 PROTEIN"/>
    <property type="match status" value="1"/>
</dbReference>
<keyword evidence="3" id="KW-1185">Reference proteome</keyword>
<dbReference type="OrthoDB" id="7238323at2"/>
<dbReference type="InterPro" id="IPR005625">
    <property type="entry name" value="PepSY-ass_TM"/>
</dbReference>
<evidence type="ECO:0000313" key="3">
    <source>
        <dbReference type="Proteomes" id="UP000192911"/>
    </source>
</evidence>
<dbReference type="STRING" id="28094.SAMN06295900_10416"/>
<dbReference type="Pfam" id="PF03929">
    <property type="entry name" value="PepSY_TM"/>
    <property type="match status" value="1"/>
</dbReference>
<feature type="transmembrane region" description="Helical" evidence="1">
    <location>
        <begin position="154"/>
        <end position="178"/>
    </location>
</feature>
<keyword evidence="1" id="KW-0812">Transmembrane</keyword>
<accession>A0A1X7DUT4</accession>
<organism evidence="2 3">
    <name type="scientific">Trinickia caryophylli</name>
    <name type="common">Paraburkholderia caryophylli</name>
    <dbReference type="NCBI Taxonomy" id="28094"/>
    <lineage>
        <taxon>Bacteria</taxon>
        <taxon>Pseudomonadati</taxon>
        <taxon>Pseudomonadota</taxon>
        <taxon>Betaproteobacteria</taxon>
        <taxon>Burkholderiales</taxon>
        <taxon>Burkholderiaceae</taxon>
        <taxon>Trinickia</taxon>
    </lineage>
</organism>
<dbReference type="GeneID" id="95551255"/>
<gene>
    <name evidence="2" type="ORF">SAMN06295900_10416</name>
</gene>
<evidence type="ECO:0000313" key="2">
    <source>
        <dbReference type="EMBL" id="SMF21411.1"/>
    </source>
</evidence>
<dbReference type="EMBL" id="FXAH01000004">
    <property type="protein sequence ID" value="SMF21411.1"/>
    <property type="molecule type" value="Genomic_DNA"/>
</dbReference>